<keyword evidence="1" id="KW-0472">Membrane</keyword>
<name>A0A3Q9IQ96_9BACT</name>
<evidence type="ECO:0000313" key="4">
    <source>
        <dbReference type="Proteomes" id="UP000270673"/>
    </source>
</evidence>
<dbReference type="RefSeq" id="WP_127075145.1">
    <property type="nucleotide sequence ID" value="NZ_CP032819.1"/>
</dbReference>
<reference evidence="3 4" key="1">
    <citation type="submission" date="2018-10" db="EMBL/GenBank/DDBJ databases">
        <title>Butyricimonas faecalis sp. nov., isolated from human faeces and emended description of the genus Butyricimonas.</title>
        <authorList>
            <person name="Le Roy T."/>
            <person name="Van der Smissen P."/>
            <person name="Paquot A."/>
            <person name="Delzenne N."/>
            <person name="Muccioli G."/>
            <person name="Collet J.-F."/>
            <person name="Cani P.D."/>
        </authorList>
    </citation>
    <scope>NUCLEOTIDE SEQUENCE [LARGE SCALE GENOMIC DNA]</scope>
    <source>
        <strain evidence="3 4">H184</strain>
    </source>
</reference>
<dbReference type="AlphaFoldDB" id="A0A3Q9IQ96"/>
<dbReference type="Pfam" id="PF09822">
    <property type="entry name" value="ABC_transp_aux"/>
    <property type="match status" value="1"/>
</dbReference>
<feature type="transmembrane region" description="Helical" evidence="1">
    <location>
        <begin position="231"/>
        <end position="250"/>
    </location>
</feature>
<feature type="transmembrane region" description="Helical" evidence="1">
    <location>
        <begin position="177"/>
        <end position="195"/>
    </location>
</feature>
<dbReference type="GO" id="GO:0140359">
    <property type="term" value="F:ABC-type transporter activity"/>
    <property type="evidence" value="ECO:0007669"/>
    <property type="project" value="InterPro"/>
</dbReference>
<dbReference type="OrthoDB" id="1020756at2"/>
<feature type="transmembrane region" description="Helical" evidence="1">
    <location>
        <begin position="20"/>
        <end position="44"/>
    </location>
</feature>
<feature type="transmembrane region" description="Helical" evidence="1">
    <location>
        <begin position="149"/>
        <end position="170"/>
    </location>
</feature>
<feature type="transmembrane region" description="Helical" evidence="1">
    <location>
        <begin position="262"/>
        <end position="280"/>
    </location>
</feature>
<evidence type="ECO:0000259" key="2">
    <source>
        <dbReference type="Pfam" id="PF09822"/>
    </source>
</evidence>
<dbReference type="GO" id="GO:0005886">
    <property type="term" value="C:plasma membrane"/>
    <property type="evidence" value="ECO:0007669"/>
    <property type="project" value="UniProtKB-SubCell"/>
</dbReference>
<dbReference type="Proteomes" id="UP000270673">
    <property type="component" value="Chromosome"/>
</dbReference>
<evidence type="ECO:0000313" key="3">
    <source>
        <dbReference type="EMBL" id="AZS30269.1"/>
    </source>
</evidence>
<dbReference type="KEGG" id="buy:D8S85_12420"/>
<sequence>MRAIYRIARLELSNLFYSPIAWLILILFVFMTAMNFTDVLWAYARSQEFRGGGLSDLSRALFFDATGRGLWPKISNLLYMIMPLLTMGLISQEFSRGSIKLLFVAPITSRHIVLGKFLGMMMYGLLMFSVLLVYVILAGCWIESFDWAAVLTGLLGLYLLFGTYAAIGLFMSTLTTYPIVAAIYMLALLTFLRFVSGLWQEYTFVRDITYWLALDRRAGTFINGMICSEDFLYFVIMTAMFLGFAILKLQFIRERRSVLSKVGRFLGVFIVAMLLGYVTSRPMLRLYHDSTHTKTNTLTEASQEIVSKLDGGLKMTTYVNLFGSVYNITPAKVMADIARYNSYIRFKPETKMDYVFYYYTDTTDGFFAHRFAGKTLTEAAKEMAKFQGVNARKYVPLSKVDPDVDLRDEGYRFVVLLERENGEKTFLRVFNDAQRVPFEREISAALKRIGMKLPSVGFLSDHYARTITGDRNRDYSYMVSEKLYRSALINQGFDVVDVKLSRNPQLLDSLDVLVISEPRESFTEEELDKLYRYVESGKNLIIAGKPRTNSYLAPLMEKLGLRFEPGILVQKQDQIVDKNAASMPSVRGAGGGPGALGQAEEREYPVSLFLCRATDEAKGLSKLWDDLYVKTNHPEWPYSIVMPEASAIEQVEDKGFRVIPLLIGRDPSSWNELETIDFVNETPLLNPNVGEQAGTKTTMVALERQQAGKEQRIVVVGDADAFSMGEVMASRRGILSINGGLIMSMFEWLSYGELPVDTSRPDPIDNNLTIGAEAAGNVKTILQWILPVLILLGGVLLLFRRKGK</sequence>
<dbReference type="SUPFAM" id="SSF52317">
    <property type="entry name" value="Class I glutamine amidotransferase-like"/>
    <property type="match status" value="1"/>
</dbReference>
<feature type="transmembrane region" description="Helical" evidence="1">
    <location>
        <begin position="74"/>
        <end position="91"/>
    </location>
</feature>
<dbReference type="Pfam" id="PF12679">
    <property type="entry name" value="ABC2_membrane_2"/>
    <property type="match status" value="1"/>
</dbReference>
<keyword evidence="1" id="KW-1133">Transmembrane helix</keyword>
<keyword evidence="1" id="KW-0812">Transmembrane</keyword>
<keyword evidence="4" id="KW-1185">Reference proteome</keyword>
<gene>
    <name evidence="3" type="ORF">D8S85_12420</name>
</gene>
<dbReference type="InterPro" id="IPR019196">
    <property type="entry name" value="ABC_transp_unknown"/>
</dbReference>
<accession>A0A3Q9IQ96</accession>
<feature type="domain" description="ABC-type uncharacterised transport system" evidence="2">
    <location>
        <begin position="454"/>
        <end position="723"/>
    </location>
</feature>
<evidence type="ECO:0000256" key="1">
    <source>
        <dbReference type="SAM" id="Phobius"/>
    </source>
</evidence>
<feature type="transmembrane region" description="Helical" evidence="1">
    <location>
        <begin position="781"/>
        <end position="799"/>
    </location>
</feature>
<dbReference type="EMBL" id="CP032819">
    <property type="protein sequence ID" value="AZS30269.1"/>
    <property type="molecule type" value="Genomic_DNA"/>
</dbReference>
<proteinExistence type="predicted"/>
<dbReference type="InterPro" id="IPR029062">
    <property type="entry name" value="Class_I_gatase-like"/>
</dbReference>
<feature type="transmembrane region" description="Helical" evidence="1">
    <location>
        <begin position="112"/>
        <end position="137"/>
    </location>
</feature>
<organism evidence="3 4">
    <name type="scientific">Butyricimonas faecalis</name>
    <dbReference type="NCBI Taxonomy" id="2093856"/>
    <lineage>
        <taxon>Bacteria</taxon>
        <taxon>Pseudomonadati</taxon>
        <taxon>Bacteroidota</taxon>
        <taxon>Bacteroidia</taxon>
        <taxon>Bacteroidales</taxon>
        <taxon>Odoribacteraceae</taxon>
        <taxon>Butyricimonas</taxon>
    </lineage>
</organism>
<protein>
    <recommendedName>
        <fullName evidence="2">ABC-type uncharacterized transport system domain-containing protein</fullName>
    </recommendedName>
</protein>